<feature type="transmembrane region" description="Helical" evidence="2">
    <location>
        <begin position="234"/>
        <end position="257"/>
    </location>
</feature>
<dbReference type="GO" id="GO:0005576">
    <property type="term" value="C:extracellular region"/>
    <property type="evidence" value="ECO:0007669"/>
    <property type="project" value="TreeGrafter"/>
</dbReference>
<feature type="region of interest" description="Disordered" evidence="1">
    <location>
        <begin position="293"/>
        <end position="312"/>
    </location>
</feature>
<dbReference type="PANTHER" id="PTHR35778">
    <property type="entry name" value="SIGNALING MUCIN HKR1-RELATED"/>
    <property type="match status" value="1"/>
</dbReference>
<dbReference type="GO" id="GO:0001402">
    <property type="term" value="P:signal transduction involved in filamentous growth"/>
    <property type="evidence" value="ECO:0007669"/>
    <property type="project" value="TreeGrafter"/>
</dbReference>
<dbReference type="GO" id="GO:0005034">
    <property type="term" value="F:osmosensor activity"/>
    <property type="evidence" value="ECO:0007669"/>
    <property type="project" value="InterPro"/>
</dbReference>
<feature type="compositionally biased region" description="Polar residues" evidence="1">
    <location>
        <begin position="51"/>
        <end position="60"/>
    </location>
</feature>
<keyword evidence="3" id="KW-0732">Signal</keyword>
<dbReference type="PANTHER" id="PTHR35778:SF1">
    <property type="entry name" value="SIGNALING MUCIN HKR1-RELATED"/>
    <property type="match status" value="1"/>
</dbReference>
<evidence type="ECO:0000256" key="3">
    <source>
        <dbReference type="SAM" id="SignalP"/>
    </source>
</evidence>
<evidence type="ECO:0000256" key="1">
    <source>
        <dbReference type="SAM" id="MobiDB-lite"/>
    </source>
</evidence>
<feature type="compositionally biased region" description="Basic and acidic residues" evidence="1">
    <location>
        <begin position="296"/>
        <end position="312"/>
    </location>
</feature>
<dbReference type="GO" id="GO:0006972">
    <property type="term" value="P:hyperosmotic response"/>
    <property type="evidence" value="ECO:0007669"/>
    <property type="project" value="TreeGrafter"/>
</dbReference>
<keyword evidence="2" id="KW-0812">Transmembrane</keyword>
<evidence type="ECO:0000313" key="4">
    <source>
        <dbReference type="EMBL" id="RPA84064.1"/>
    </source>
</evidence>
<feature type="chain" id="PRO_5017996503" evidence="3">
    <location>
        <begin position="19"/>
        <end position="341"/>
    </location>
</feature>
<keyword evidence="5" id="KW-1185">Reference proteome</keyword>
<dbReference type="EMBL" id="ML119661">
    <property type="protein sequence ID" value="RPA84064.1"/>
    <property type="molecule type" value="Genomic_DNA"/>
</dbReference>
<dbReference type="GO" id="GO:0030427">
    <property type="term" value="C:site of polarized growth"/>
    <property type="evidence" value="ECO:0007669"/>
    <property type="project" value="TreeGrafter"/>
</dbReference>
<proteinExistence type="predicted"/>
<dbReference type="AlphaFoldDB" id="A0A3N4IR56"/>
<keyword evidence="2" id="KW-0472">Membrane</keyword>
<dbReference type="GO" id="GO:0005886">
    <property type="term" value="C:plasma membrane"/>
    <property type="evidence" value="ECO:0007669"/>
    <property type="project" value="InterPro"/>
</dbReference>
<feature type="region of interest" description="Disordered" evidence="1">
    <location>
        <begin position="41"/>
        <end position="71"/>
    </location>
</feature>
<dbReference type="GO" id="GO:0030010">
    <property type="term" value="P:establishment of cell polarity"/>
    <property type="evidence" value="ECO:0007669"/>
    <property type="project" value="TreeGrafter"/>
</dbReference>
<dbReference type="GO" id="GO:0007232">
    <property type="term" value="P:osmosensory signaling pathway via Sho1 osmosensor"/>
    <property type="evidence" value="ECO:0007669"/>
    <property type="project" value="InterPro"/>
</dbReference>
<keyword evidence="2" id="KW-1133">Transmembrane helix</keyword>
<dbReference type="GO" id="GO:0031505">
    <property type="term" value="P:fungal-type cell wall organization"/>
    <property type="evidence" value="ECO:0007669"/>
    <property type="project" value="TreeGrafter"/>
</dbReference>
<name>A0A3N4IR56_ASCIM</name>
<dbReference type="OrthoDB" id="3366093at2759"/>
<evidence type="ECO:0000256" key="2">
    <source>
        <dbReference type="SAM" id="Phobius"/>
    </source>
</evidence>
<dbReference type="STRING" id="1160509.A0A3N4IR56"/>
<gene>
    <name evidence="4" type="ORF">BJ508DRAFT_47546</name>
</gene>
<organism evidence="4 5">
    <name type="scientific">Ascobolus immersus RN42</name>
    <dbReference type="NCBI Taxonomy" id="1160509"/>
    <lineage>
        <taxon>Eukaryota</taxon>
        <taxon>Fungi</taxon>
        <taxon>Dikarya</taxon>
        <taxon>Ascomycota</taxon>
        <taxon>Pezizomycotina</taxon>
        <taxon>Pezizomycetes</taxon>
        <taxon>Pezizales</taxon>
        <taxon>Ascobolaceae</taxon>
        <taxon>Ascobolus</taxon>
    </lineage>
</organism>
<protein>
    <submittedName>
        <fullName evidence="4">Uncharacterized protein</fullName>
    </submittedName>
</protein>
<accession>A0A3N4IR56</accession>
<evidence type="ECO:0000313" key="5">
    <source>
        <dbReference type="Proteomes" id="UP000275078"/>
    </source>
</evidence>
<dbReference type="InterPro" id="IPR039295">
    <property type="entry name" value="MSB2"/>
</dbReference>
<dbReference type="Proteomes" id="UP000275078">
    <property type="component" value="Unassembled WGS sequence"/>
</dbReference>
<dbReference type="GO" id="GO:0009986">
    <property type="term" value="C:cell surface"/>
    <property type="evidence" value="ECO:0007669"/>
    <property type="project" value="TreeGrafter"/>
</dbReference>
<sequence>MQLFFAFLYFSIFARVLAQIQVIHPKRGDWACSTECLVLDSKPSPTPPRNSTPDSNTPQSLLEEDGAIPEKPHSDSLVLPFDLTYEIVAPSNDSLLVRLGFLHQLNYDHITNNQTTIGAIHQFLPNVTAYPLNVSPSEIRIHALQRQELGTTLEYNRTLAYLYIPRRKFAELEILLYGDETNLYRLAAERLEGDQKQLFELLDRYVPLIAPLDTEDFSELVITRKRKLLTTQTVIKISVGVSVGVLILAIMVGFFIVRHRNTERIRRRTEDTTTGRVDPNCAGQLLAEAPRAKKRQAAELEDTSRMEMEDTGRAELEGKLVCELPADGATMVLKNRTAPPG</sequence>
<reference evidence="4 5" key="1">
    <citation type="journal article" date="2018" name="Nat. Ecol. Evol.">
        <title>Pezizomycetes genomes reveal the molecular basis of ectomycorrhizal truffle lifestyle.</title>
        <authorList>
            <person name="Murat C."/>
            <person name="Payen T."/>
            <person name="Noel B."/>
            <person name="Kuo A."/>
            <person name="Morin E."/>
            <person name="Chen J."/>
            <person name="Kohler A."/>
            <person name="Krizsan K."/>
            <person name="Balestrini R."/>
            <person name="Da Silva C."/>
            <person name="Montanini B."/>
            <person name="Hainaut M."/>
            <person name="Levati E."/>
            <person name="Barry K.W."/>
            <person name="Belfiori B."/>
            <person name="Cichocki N."/>
            <person name="Clum A."/>
            <person name="Dockter R.B."/>
            <person name="Fauchery L."/>
            <person name="Guy J."/>
            <person name="Iotti M."/>
            <person name="Le Tacon F."/>
            <person name="Lindquist E.A."/>
            <person name="Lipzen A."/>
            <person name="Malagnac F."/>
            <person name="Mello A."/>
            <person name="Molinier V."/>
            <person name="Miyauchi S."/>
            <person name="Poulain J."/>
            <person name="Riccioni C."/>
            <person name="Rubini A."/>
            <person name="Sitrit Y."/>
            <person name="Splivallo R."/>
            <person name="Traeger S."/>
            <person name="Wang M."/>
            <person name="Zifcakova L."/>
            <person name="Wipf D."/>
            <person name="Zambonelli A."/>
            <person name="Paolocci F."/>
            <person name="Nowrousian M."/>
            <person name="Ottonello S."/>
            <person name="Baldrian P."/>
            <person name="Spatafora J.W."/>
            <person name="Henrissat B."/>
            <person name="Nagy L.G."/>
            <person name="Aury J.M."/>
            <person name="Wincker P."/>
            <person name="Grigoriev I.V."/>
            <person name="Bonfante P."/>
            <person name="Martin F.M."/>
        </authorList>
    </citation>
    <scope>NUCLEOTIDE SEQUENCE [LARGE SCALE GENOMIC DNA]</scope>
    <source>
        <strain evidence="4 5">RN42</strain>
    </source>
</reference>
<feature type="signal peptide" evidence="3">
    <location>
        <begin position="1"/>
        <end position="18"/>
    </location>
</feature>